<protein>
    <submittedName>
        <fullName evidence="2">Uncharacterized protein</fullName>
    </submittedName>
</protein>
<sequence>EREAARPAGHGAGRRPGRHAGADQLGPRTRRRILPGRGVVIRRGAHGAAAPRRAHRRLRSSEPGAGARVVLPGRRRADRRHVRDQRPGHGARPRRGRGDRGDDRRPANHVGHARPLRAAGARPQPAERDPPARRGAPGRRNPSDHPEV</sequence>
<proteinExistence type="predicted"/>
<name>A0A6J4S8E0_9ACTN</name>
<reference evidence="2" key="1">
    <citation type="submission" date="2020-02" db="EMBL/GenBank/DDBJ databases">
        <authorList>
            <person name="Meier V. D."/>
        </authorList>
    </citation>
    <scope>NUCLEOTIDE SEQUENCE</scope>
    <source>
        <strain evidence="2">AVDCRST_MAG69</strain>
    </source>
</reference>
<feature type="compositionally biased region" description="Basic and acidic residues" evidence="1">
    <location>
        <begin position="96"/>
        <end position="106"/>
    </location>
</feature>
<feature type="non-terminal residue" evidence="2">
    <location>
        <position position="148"/>
    </location>
</feature>
<feature type="compositionally biased region" description="Basic residues" evidence="1">
    <location>
        <begin position="73"/>
        <end position="95"/>
    </location>
</feature>
<feature type="region of interest" description="Disordered" evidence="1">
    <location>
        <begin position="1"/>
        <end position="148"/>
    </location>
</feature>
<dbReference type="EMBL" id="CADCVP010000151">
    <property type="protein sequence ID" value="CAA9492060.1"/>
    <property type="molecule type" value="Genomic_DNA"/>
</dbReference>
<evidence type="ECO:0000256" key="1">
    <source>
        <dbReference type="SAM" id="MobiDB-lite"/>
    </source>
</evidence>
<feature type="non-terminal residue" evidence="2">
    <location>
        <position position="1"/>
    </location>
</feature>
<evidence type="ECO:0000313" key="2">
    <source>
        <dbReference type="EMBL" id="CAA9492060.1"/>
    </source>
</evidence>
<organism evidence="2">
    <name type="scientific">uncultured Solirubrobacteraceae bacterium</name>
    <dbReference type="NCBI Taxonomy" id="1162706"/>
    <lineage>
        <taxon>Bacteria</taxon>
        <taxon>Bacillati</taxon>
        <taxon>Actinomycetota</taxon>
        <taxon>Thermoleophilia</taxon>
        <taxon>Solirubrobacterales</taxon>
        <taxon>Solirubrobacteraceae</taxon>
        <taxon>environmental samples</taxon>
    </lineage>
</organism>
<gene>
    <name evidence="2" type="ORF">AVDCRST_MAG69-1414</name>
</gene>
<accession>A0A6J4S8E0</accession>
<dbReference type="AlphaFoldDB" id="A0A6J4S8E0"/>